<dbReference type="Proteomes" id="UP000439113">
    <property type="component" value="Unassembled WGS sequence"/>
</dbReference>
<keyword evidence="1" id="KW-0175">Coiled coil</keyword>
<gene>
    <name evidence="2" type="ORF">GJ654_10215</name>
</gene>
<evidence type="ECO:0000313" key="2">
    <source>
        <dbReference type="EMBL" id="MTV31367.1"/>
    </source>
</evidence>
<dbReference type="EMBL" id="WNKS01000007">
    <property type="protein sequence ID" value="MTV31367.1"/>
    <property type="molecule type" value="Genomic_DNA"/>
</dbReference>
<name>A0A6N8DLS4_RHOAC</name>
<dbReference type="AlphaFoldDB" id="A0A6N8DLS4"/>
<feature type="coiled-coil region" evidence="1">
    <location>
        <begin position="100"/>
        <end position="177"/>
    </location>
</feature>
<reference evidence="2 3" key="1">
    <citation type="submission" date="2019-11" db="EMBL/GenBank/DDBJ databases">
        <title>Whole-genome sequence of a Rhodoblastus acidophilus DSM 142.</title>
        <authorList>
            <person name="Kyndt J.A."/>
            <person name="Meyer T.E."/>
        </authorList>
    </citation>
    <scope>NUCLEOTIDE SEQUENCE [LARGE SCALE GENOMIC DNA]</scope>
    <source>
        <strain evidence="2 3">DSM 142</strain>
    </source>
</reference>
<accession>A0A6N8DLS4</accession>
<organism evidence="2 3">
    <name type="scientific">Rhodoblastus acidophilus</name>
    <name type="common">Rhodopseudomonas acidophila</name>
    <dbReference type="NCBI Taxonomy" id="1074"/>
    <lineage>
        <taxon>Bacteria</taxon>
        <taxon>Pseudomonadati</taxon>
        <taxon>Pseudomonadota</taxon>
        <taxon>Alphaproteobacteria</taxon>
        <taxon>Hyphomicrobiales</taxon>
        <taxon>Rhodoblastaceae</taxon>
        <taxon>Rhodoblastus</taxon>
    </lineage>
</organism>
<evidence type="ECO:0000256" key="1">
    <source>
        <dbReference type="SAM" id="Coils"/>
    </source>
</evidence>
<sequence>MDAATLIPNAPKFNSINIAQDEFEALAKFLQDNPKIESAGIAEKAKLRVDAARVVLKDMETERTTRVRPLNEQVATINTEYKDIREPLTKLLDQLLSRVNVFLDAERERREAEAAEARRKAEEAAEAARQAEALEQEAVAAATDGERADVGTATAEADFAFKQAKRAERDASKAERQASRVNVGGGFSGRSLSQRTNETLTITDWKAALTDICAARDGALPEKIEAALLTAVRDFRKASGKLPSGVSSSKEKSL</sequence>
<dbReference type="OrthoDB" id="10007489at2"/>
<proteinExistence type="predicted"/>
<evidence type="ECO:0000313" key="3">
    <source>
        <dbReference type="Proteomes" id="UP000439113"/>
    </source>
</evidence>
<dbReference type="RefSeq" id="WP_155446054.1">
    <property type="nucleotide sequence ID" value="NZ_JAOQNR010000010.1"/>
</dbReference>
<protein>
    <submittedName>
        <fullName evidence="2">Uncharacterized protein</fullName>
    </submittedName>
</protein>
<comment type="caution">
    <text evidence="2">The sequence shown here is derived from an EMBL/GenBank/DDBJ whole genome shotgun (WGS) entry which is preliminary data.</text>
</comment>